<evidence type="ECO:0000256" key="2">
    <source>
        <dbReference type="ARBA" id="ARBA00023242"/>
    </source>
</evidence>
<proteinExistence type="predicted"/>
<dbReference type="PANTHER" id="PTHR13489">
    <property type="entry name" value="MINI-CHROMOSOME MAINTENANCE COMPLEX-BINDING PROTEIN"/>
    <property type="match status" value="1"/>
</dbReference>
<dbReference type="EMBL" id="SPLM01000039">
    <property type="protein sequence ID" value="TMW64773.1"/>
    <property type="molecule type" value="Genomic_DNA"/>
</dbReference>
<dbReference type="PANTHER" id="PTHR13489:SF0">
    <property type="entry name" value="MINI-CHROMOSOME MAINTENANCE COMPLEX-BINDING PROTEIN"/>
    <property type="match status" value="1"/>
</dbReference>
<sequence>MLELQQLLRDYRSAERSERVVRVFDDVRFRRGQYDDGAVLKFRGIVRDVLDPEFVLLAEGDESGDVVASNDEMEHKYVERVPLKVALVPHVTDWAKKRYHDAPGVEKSEVPMDQAVQTPSKGVKRSNDAMEEVVEEAVDVAMEDASTKKAKAGESTTADEAIDSPFDEQVVSMYVYDGQYPSIAMDAFKVNESFEFIGILDMMVLGSGGHASRDDTALTEQAIEEWTISECFEDMHRKQQASVVFHCADAVKLDGLHMVQPHQSAEKYAQTLTSNVSRTQFLASELSSRGQSTEIPVVRAALISHLARALGGDDVAAEYLLLCLLSRVYARPDPSTALGHLSVNLSAGKAMELPVVNGIVERLTSVLQEIVPMLATVDMSIKSLTESKFAPHKDYDQDVLRGGVLQFAHGTTVLANETALSTGNLNEQGVKNMGALQSLVEKMLLPYDFQYYSMDFPQDVAVISVSQGKSILPVHVTVSLAVTTTDTTAPTDALLECFRLYLAVLRTFTVNIGNEQAELAEKHYVACRKAKQEVSVDDLHRWLRLVRLIALSHGEDEVSTTSWDAMLALEGKRIDRIDAIE</sequence>
<dbReference type="GO" id="GO:0006261">
    <property type="term" value="P:DNA-templated DNA replication"/>
    <property type="evidence" value="ECO:0007669"/>
    <property type="project" value="TreeGrafter"/>
</dbReference>
<dbReference type="Pfam" id="PF09739">
    <property type="entry name" value="MCM_bind"/>
    <property type="match status" value="1"/>
</dbReference>
<reference evidence="3" key="1">
    <citation type="submission" date="2019-03" db="EMBL/GenBank/DDBJ databases">
        <title>Long read genome sequence of the mycoparasitic Pythium oligandrum ATCC 38472 isolated from sugarbeet rhizosphere.</title>
        <authorList>
            <person name="Gaulin E."/>
        </authorList>
    </citation>
    <scope>NUCLEOTIDE SEQUENCE</scope>
    <source>
        <strain evidence="3">ATCC 38472_TT</strain>
    </source>
</reference>
<keyword evidence="4" id="KW-1185">Reference proteome</keyword>
<comment type="subcellular location">
    <subcellularLocation>
        <location evidence="1">Nucleus</location>
    </subcellularLocation>
</comment>
<dbReference type="Proteomes" id="UP000794436">
    <property type="component" value="Unassembled WGS sequence"/>
</dbReference>
<dbReference type="OrthoDB" id="329666at2759"/>
<dbReference type="AlphaFoldDB" id="A0A8K1CKS0"/>
<keyword evidence="2" id="KW-0539">Nucleus</keyword>
<comment type="caution">
    <text evidence="3">The sequence shown here is derived from an EMBL/GenBank/DDBJ whole genome shotgun (WGS) entry which is preliminary data.</text>
</comment>
<name>A0A8K1CKS0_PYTOL</name>
<protein>
    <recommendedName>
        <fullName evidence="5">Mini-chromosome maintenance complex-binding protein</fullName>
    </recommendedName>
</protein>
<accession>A0A8K1CKS0</accession>
<evidence type="ECO:0000256" key="1">
    <source>
        <dbReference type="ARBA" id="ARBA00004123"/>
    </source>
</evidence>
<dbReference type="GO" id="GO:0003682">
    <property type="term" value="F:chromatin binding"/>
    <property type="evidence" value="ECO:0007669"/>
    <property type="project" value="TreeGrafter"/>
</dbReference>
<gene>
    <name evidence="3" type="ORF">Poli38472_011653</name>
</gene>
<organism evidence="3 4">
    <name type="scientific">Pythium oligandrum</name>
    <name type="common">Mycoparasitic fungus</name>
    <dbReference type="NCBI Taxonomy" id="41045"/>
    <lineage>
        <taxon>Eukaryota</taxon>
        <taxon>Sar</taxon>
        <taxon>Stramenopiles</taxon>
        <taxon>Oomycota</taxon>
        <taxon>Peronosporomycetes</taxon>
        <taxon>Pythiales</taxon>
        <taxon>Pythiaceae</taxon>
        <taxon>Pythium</taxon>
    </lineage>
</organism>
<evidence type="ECO:0000313" key="3">
    <source>
        <dbReference type="EMBL" id="TMW64773.1"/>
    </source>
</evidence>
<evidence type="ECO:0008006" key="5">
    <source>
        <dbReference type="Google" id="ProtNLM"/>
    </source>
</evidence>
<dbReference type="InterPro" id="IPR019140">
    <property type="entry name" value="MCM_complex-bd"/>
</dbReference>
<dbReference type="GO" id="GO:0005634">
    <property type="term" value="C:nucleus"/>
    <property type="evidence" value="ECO:0007669"/>
    <property type="project" value="UniProtKB-SubCell"/>
</dbReference>
<evidence type="ECO:0000313" key="4">
    <source>
        <dbReference type="Proteomes" id="UP000794436"/>
    </source>
</evidence>